<dbReference type="RefSeq" id="XP_028480602.1">
    <property type="nucleotide sequence ID" value="XM_028616745.1"/>
</dbReference>
<name>A0A427YBK4_9TREE</name>
<keyword evidence="2" id="KW-1185">Reference proteome</keyword>
<gene>
    <name evidence="1" type="ORF">EHS24_000935</name>
</gene>
<dbReference type="Proteomes" id="UP000279236">
    <property type="component" value="Unassembled WGS sequence"/>
</dbReference>
<comment type="caution">
    <text evidence="1">The sequence shown here is derived from an EMBL/GenBank/DDBJ whole genome shotgun (WGS) entry which is preliminary data.</text>
</comment>
<dbReference type="AlphaFoldDB" id="A0A427YBK4"/>
<evidence type="ECO:0000313" key="2">
    <source>
        <dbReference type="Proteomes" id="UP000279236"/>
    </source>
</evidence>
<evidence type="ECO:0000313" key="1">
    <source>
        <dbReference type="EMBL" id="RSH88394.1"/>
    </source>
</evidence>
<proteinExistence type="predicted"/>
<dbReference type="EMBL" id="RSCE01000001">
    <property type="protein sequence ID" value="RSH88394.1"/>
    <property type="molecule type" value="Genomic_DNA"/>
</dbReference>
<dbReference type="GeneID" id="39585478"/>
<organism evidence="1 2">
    <name type="scientific">Apiotrichum porosum</name>
    <dbReference type="NCBI Taxonomy" id="105984"/>
    <lineage>
        <taxon>Eukaryota</taxon>
        <taxon>Fungi</taxon>
        <taxon>Dikarya</taxon>
        <taxon>Basidiomycota</taxon>
        <taxon>Agaricomycotina</taxon>
        <taxon>Tremellomycetes</taxon>
        <taxon>Trichosporonales</taxon>
        <taxon>Trichosporonaceae</taxon>
        <taxon>Apiotrichum</taxon>
    </lineage>
</organism>
<accession>A0A427YBK4</accession>
<protein>
    <submittedName>
        <fullName evidence="1">Uncharacterized protein</fullName>
    </submittedName>
</protein>
<reference evidence="1 2" key="1">
    <citation type="submission" date="2018-11" db="EMBL/GenBank/DDBJ databases">
        <title>Genome sequence of Apiotrichum porosum DSM 27194.</title>
        <authorList>
            <person name="Aliyu H."/>
            <person name="Gorte O."/>
            <person name="Ochsenreither K."/>
        </authorList>
    </citation>
    <scope>NUCLEOTIDE SEQUENCE [LARGE SCALE GENOMIC DNA]</scope>
    <source>
        <strain evidence="1 2">DSM 27194</strain>
    </source>
</reference>
<sequence length="331" mass="37272">MSTTAPLDCLYFPHILDAIIEYAKFPSLLVLAATSKALKARIGPRIAGVQLRSDYIVVTRHEGPEYLDGRPVPPHKWDSIDATAVDFPGPQDFAPVQVGETCVCKLGHLRIKARVSRQSVPVCRHCIEVDADKAVVFFDLRKSWIGNPLVVEPGCIVRGPTSLVYTILINPGPPHSGTRLIPLSTFPPSVRDVLIRVLATKGSKALPLPASKNMSDTSAPLHDLLLMIVNLIHKQSYNQSNSHYPECKLVGVGEWDYRWLQPSRTTPPASFPDYIKDIIEKLGVATYPNWKMWTRDHQRFKFYPTFSSNYDSTPFQSNRDPWENVETVWDW</sequence>